<dbReference type="PANTHER" id="PTHR43420:SF44">
    <property type="entry name" value="ACETYLTRANSFERASE YPEA"/>
    <property type="match status" value="1"/>
</dbReference>
<keyword evidence="2" id="KW-0012">Acyltransferase</keyword>
<dbReference type="KEGG" id="bon:A361_17220"/>
<dbReference type="Pfam" id="PF18467">
    <property type="entry name" value="DUF5613"/>
    <property type="match status" value="1"/>
</dbReference>
<evidence type="ECO:0000313" key="5">
    <source>
        <dbReference type="Proteomes" id="UP000077856"/>
    </source>
</evidence>
<dbReference type="EMBL" id="CP015506">
    <property type="protein sequence ID" value="AND40818.1"/>
    <property type="molecule type" value="Genomic_DNA"/>
</dbReference>
<evidence type="ECO:0000313" key="4">
    <source>
        <dbReference type="EMBL" id="AND40818.1"/>
    </source>
</evidence>
<dbReference type="SUPFAM" id="SSF55729">
    <property type="entry name" value="Acyl-CoA N-acyltransferases (Nat)"/>
    <property type="match status" value="1"/>
</dbReference>
<proteinExistence type="predicted"/>
<reference evidence="4 5" key="1">
    <citation type="submission" date="2016-04" db="EMBL/GenBank/DDBJ databases">
        <title>Complete genome sequence of Bacillus oceanisediminis strain 2691.</title>
        <authorList>
            <person name="Jeong H."/>
            <person name="Kim H.J."/>
            <person name="Lee D.-W."/>
        </authorList>
    </citation>
    <scope>NUCLEOTIDE SEQUENCE [LARGE SCALE GENOMIC DNA]</scope>
    <source>
        <strain evidence="4 5">2691</strain>
    </source>
</reference>
<dbReference type="PANTHER" id="PTHR43420">
    <property type="entry name" value="ACETYLTRANSFERASE"/>
    <property type="match status" value="1"/>
</dbReference>
<evidence type="ECO:0000259" key="3">
    <source>
        <dbReference type="PROSITE" id="PS51186"/>
    </source>
</evidence>
<dbReference type="Gene3D" id="3.40.630.30">
    <property type="match status" value="1"/>
</dbReference>
<evidence type="ECO:0000256" key="2">
    <source>
        <dbReference type="ARBA" id="ARBA00023315"/>
    </source>
</evidence>
<sequence length="252" mass="30059">MEKITFNNIHKPGHTVLENELFIHNHNPDMLLQYDSNFIAFKRMPSVQEFEEAHQYLRTFHQKYGQKHVRFYFPDDEELTGELLASFEKDDDFTVGYLELFAIHPADFPEVQEKEEITVENVTDETWNDYLEFQHEQDSVYGINYAEKKKDQHLRNFNDERIKQFIAYYKGKAAGSVDVIIKEYTAEIDGLMVHEDFQKKGIGRRLQKSVMDQFKDKTIILVADGEDTPKEIYRRQNYQYIGKQYNLLKIYE</sequence>
<evidence type="ECO:0000256" key="1">
    <source>
        <dbReference type="ARBA" id="ARBA00022679"/>
    </source>
</evidence>
<dbReference type="CDD" id="cd04301">
    <property type="entry name" value="NAT_SF"/>
    <property type="match status" value="1"/>
</dbReference>
<dbReference type="eggNOG" id="COG0456">
    <property type="taxonomic scope" value="Bacteria"/>
</dbReference>
<dbReference type="AlphaFoldDB" id="A0A160ME46"/>
<dbReference type="Pfam" id="PF00583">
    <property type="entry name" value="Acetyltransf_1"/>
    <property type="match status" value="1"/>
</dbReference>
<accession>A0A160ME46</accession>
<dbReference type="STRING" id="1196031.A361_17220"/>
<dbReference type="GO" id="GO:0016747">
    <property type="term" value="F:acyltransferase activity, transferring groups other than amino-acyl groups"/>
    <property type="evidence" value="ECO:0007669"/>
    <property type="project" value="InterPro"/>
</dbReference>
<feature type="domain" description="N-acetyltransferase" evidence="3">
    <location>
        <begin position="117"/>
        <end position="252"/>
    </location>
</feature>
<dbReference type="InterPro" id="IPR050680">
    <property type="entry name" value="YpeA/RimI_acetyltransf"/>
</dbReference>
<dbReference type="Proteomes" id="UP000077856">
    <property type="component" value="Chromosome"/>
</dbReference>
<keyword evidence="1 4" id="KW-0808">Transferase</keyword>
<dbReference type="InterPro" id="IPR000182">
    <property type="entry name" value="GNAT_dom"/>
</dbReference>
<organism evidence="4 5">
    <name type="scientific">Cytobacillus oceanisediminis 2691</name>
    <dbReference type="NCBI Taxonomy" id="1196031"/>
    <lineage>
        <taxon>Bacteria</taxon>
        <taxon>Bacillati</taxon>
        <taxon>Bacillota</taxon>
        <taxon>Bacilli</taxon>
        <taxon>Bacillales</taxon>
        <taxon>Bacillaceae</taxon>
        <taxon>Cytobacillus</taxon>
    </lineage>
</organism>
<dbReference type="InterPro" id="IPR016181">
    <property type="entry name" value="Acyl_CoA_acyltransferase"/>
</dbReference>
<protein>
    <submittedName>
        <fullName evidence="4">Acetyltransferase</fullName>
    </submittedName>
</protein>
<dbReference type="PROSITE" id="PS51186">
    <property type="entry name" value="GNAT"/>
    <property type="match status" value="1"/>
</dbReference>
<dbReference type="RefSeq" id="WP_019382674.1">
    <property type="nucleotide sequence ID" value="NZ_CP015506.1"/>
</dbReference>
<name>A0A160ME46_9BACI</name>
<gene>
    <name evidence="4" type="ORF">A361_17220</name>
</gene>
<dbReference type="InterPro" id="IPR040549">
    <property type="entry name" value="DUF5613"/>
</dbReference>